<keyword evidence="1" id="KW-1133">Transmembrane helix</keyword>
<gene>
    <name evidence="2" type="ORF">HXN26_08035</name>
</gene>
<evidence type="ECO:0000256" key="1">
    <source>
        <dbReference type="SAM" id="Phobius"/>
    </source>
</evidence>
<feature type="transmembrane region" description="Helical" evidence="1">
    <location>
        <begin position="37"/>
        <end position="63"/>
    </location>
</feature>
<organism evidence="2 3">
    <name type="scientific">Prevotella aurantiaca</name>
    <dbReference type="NCBI Taxonomy" id="596085"/>
    <lineage>
        <taxon>Bacteria</taxon>
        <taxon>Pseudomonadati</taxon>
        <taxon>Bacteroidota</taxon>
        <taxon>Bacteroidia</taxon>
        <taxon>Bacteroidales</taxon>
        <taxon>Prevotellaceae</taxon>
        <taxon>Prevotella</taxon>
    </lineage>
</organism>
<protein>
    <submittedName>
        <fullName evidence="2">Phage holin family protein</fullName>
    </submittedName>
</protein>
<keyword evidence="1" id="KW-0472">Membrane</keyword>
<feature type="transmembrane region" description="Helical" evidence="1">
    <location>
        <begin position="75"/>
        <end position="97"/>
    </location>
</feature>
<dbReference type="AlphaFoldDB" id="A0A930HN55"/>
<reference evidence="2" key="1">
    <citation type="submission" date="2020-04" db="EMBL/GenBank/DDBJ databases">
        <title>Deep metagenomics examines the oral microbiome during advanced dental caries in children, revealing novel taxa and co-occurrences with host molecules.</title>
        <authorList>
            <person name="Baker J.L."/>
            <person name="Morton J.T."/>
            <person name="Dinis M."/>
            <person name="Alvarez R."/>
            <person name="Tran N.C."/>
            <person name="Knight R."/>
            <person name="Edlund A."/>
        </authorList>
    </citation>
    <scope>NUCLEOTIDE SEQUENCE</scope>
    <source>
        <strain evidence="2">JCVI_44_bin.5</strain>
    </source>
</reference>
<dbReference type="RefSeq" id="WP_025000229.1">
    <property type="nucleotide sequence ID" value="NZ_CAUOTG010000071.1"/>
</dbReference>
<keyword evidence="1" id="KW-0812">Transmembrane</keyword>
<proteinExistence type="predicted"/>
<dbReference type="Proteomes" id="UP000771736">
    <property type="component" value="Unassembled WGS sequence"/>
</dbReference>
<comment type="caution">
    <text evidence="2">The sequence shown here is derived from an EMBL/GenBank/DDBJ whole genome shotgun (WGS) entry which is preliminary data.</text>
</comment>
<evidence type="ECO:0000313" key="3">
    <source>
        <dbReference type="Proteomes" id="UP000771736"/>
    </source>
</evidence>
<accession>A0A930HN55</accession>
<sequence length="117" mass="13272">MFSNDNNVETLAQLIERLRHYIGLQTEYIKLDVIEKVVHICTAIAIFFAIVGLFSLALIYFSFAAAYALQTLVGSLVYAFLLVGGSYILLLILIIVFRHRFIERPLVKFLASLLMSK</sequence>
<evidence type="ECO:0000313" key="2">
    <source>
        <dbReference type="EMBL" id="MBF1384781.1"/>
    </source>
</evidence>
<dbReference type="EMBL" id="JABZSJ010000044">
    <property type="protein sequence ID" value="MBF1384781.1"/>
    <property type="molecule type" value="Genomic_DNA"/>
</dbReference>
<name>A0A930HN55_9BACT</name>